<sequence length="135" mass="15055">MEEPATAPWGLSISDADFEKLKAGFNPQDMDDKWHVFVTDQSESSNISIHFARSWTGKVFYILLVNPGDGVSTGGVKIEALTWEQTKGIIRISEEQAKKEAIIMSRCILGCGFDALPQYDFSDMWNYTATQPKAS</sequence>
<keyword evidence="2" id="KW-1185">Reference proteome</keyword>
<dbReference type="AlphaFoldDB" id="A0A9W9WAZ9"/>
<comment type="caution">
    <text evidence="1">The sequence shown here is derived from an EMBL/GenBank/DDBJ whole genome shotgun (WGS) entry which is preliminary data.</text>
</comment>
<evidence type="ECO:0000313" key="2">
    <source>
        <dbReference type="Proteomes" id="UP001147747"/>
    </source>
</evidence>
<reference evidence="1" key="1">
    <citation type="submission" date="2022-12" db="EMBL/GenBank/DDBJ databases">
        <authorList>
            <person name="Petersen C."/>
        </authorList>
    </citation>
    <scope>NUCLEOTIDE SEQUENCE</scope>
    <source>
        <strain evidence="1">IBT 29677</strain>
    </source>
</reference>
<protein>
    <submittedName>
        <fullName evidence="1">Uncharacterized protein</fullName>
    </submittedName>
</protein>
<name>A0A9W9WAZ9_9EURO</name>
<dbReference type="GeneID" id="81364449"/>
<evidence type="ECO:0000313" key="1">
    <source>
        <dbReference type="EMBL" id="KAJ5414205.1"/>
    </source>
</evidence>
<accession>A0A9W9WAZ9</accession>
<dbReference type="Proteomes" id="UP001147747">
    <property type="component" value="Unassembled WGS sequence"/>
</dbReference>
<organism evidence="1 2">
    <name type="scientific">Penicillium cosmopolitanum</name>
    <dbReference type="NCBI Taxonomy" id="1131564"/>
    <lineage>
        <taxon>Eukaryota</taxon>
        <taxon>Fungi</taxon>
        <taxon>Dikarya</taxon>
        <taxon>Ascomycota</taxon>
        <taxon>Pezizomycotina</taxon>
        <taxon>Eurotiomycetes</taxon>
        <taxon>Eurotiomycetidae</taxon>
        <taxon>Eurotiales</taxon>
        <taxon>Aspergillaceae</taxon>
        <taxon>Penicillium</taxon>
    </lineage>
</organism>
<dbReference type="OrthoDB" id="4521980at2759"/>
<proteinExistence type="predicted"/>
<dbReference type="EMBL" id="JAPZBU010000003">
    <property type="protein sequence ID" value="KAJ5414205.1"/>
    <property type="molecule type" value="Genomic_DNA"/>
</dbReference>
<dbReference type="RefSeq" id="XP_056494051.1">
    <property type="nucleotide sequence ID" value="XM_056625469.1"/>
</dbReference>
<gene>
    <name evidence="1" type="ORF">N7509_000832</name>
</gene>
<reference evidence="1" key="2">
    <citation type="journal article" date="2023" name="IMA Fungus">
        <title>Comparative genomic study of the Penicillium genus elucidates a diverse pangenome and 15 lateral gene transfer events.</title>
        <authorList>
            <person name="Petersen C."/>
            <person name="Sorensen T."/>
            <person name="Nielsen M.R."/>
            <person name="Sondergaard T.E."/>
            <person name="Sorensen J.L."/>
            <person name="Fitzpatrick D.A."/>
            <person name="Frisvad J.C."/>
            <person name="Nielsen K.L."/>
        </authorList>
    </citation>
    <scope>NUCLEOTIDE SEQUENCE</scope>
    <source>
        <strain evidence="1">IBT 29677</strain>
    </source>
</reference>